<accession>C7DHZ6</accession>
<proteinExistence type="predicted"/>
<organism evidence="1 2">
    <name type="scientific">Candidatus Micrarchaeum acidiphilum ARMAN-2</name>
    <dbReference type="NCBI Taxonomy" id="425595"/>
    <lineage>
        <taxon>Archaea</taxon>
        <taxon>Candidatus Micrarchaeota</taxon>
        <taxon>Candidatus Micrarchaeia</taxon>
        <taxon>Candidatus Micrarchaeales</taxon>
        <taxon>Candidatus Micrarchaeaceae</taxon>
        <taxon>Candidatus Micrarchaeum</taxon>
    </lineage>
</organism>
<keyword evidence="2" id="KW-1185">Reference proteome</keyword>
<dbReference type="Proteomes" id="UP000332487">
    <property type="component" value="Unassembled WGS sequence"/>
</dbReference>
<reference evidence="1 2" key="1">
    <citation type="journal article" date="2009" name="Genome Biol.">
        <title>Community-wide analysis of microbial genome sequence signatures.</title>
        <authorList>
            <person name="Dick G.J."/>
            <person name="Andersson A.F."/>
            <person name="Baker B.J."/>
            <person name="Simmons S.L."/>
            <person name="Thomas B.C."/>
            <person name="Yelton A.P."/>
            <person name="Banfield J.F."/>
        </authorList>
    </citation>
    <scope>NUCLEOTIDE SEQUENCE [LARGE SCALE GENOMIC DNA]</scope>
    <source>
        <strain evidence="1">ARMAN-2</strain>
    </source>
</reference>
<evidence type="ECO:0000313" key="1">
    <source>
        <dbReference type="EMBL" id="EET89570.1"/>
    </source>
</evidence>
<name>C7DHZ6_MICA2</name>
<protein>
    <submittedName>
        <fullName evidence="1">Uncharacterized protein</fullName>
    </submittedName>
</protein>
<gene>
    <name evidence="1" type="ORF">UNLARM2_0690</name>
</gene>
<dbReference type="AlphaFoldDB" id="C7DHZ6"/>
<reference evidence="1 2" key="2">
    <citation type="journal article" date="2010" name="Proc. Natl. Acad. Sci. U.S.A.">
        <title>Enigmatic, ultrasmall, uncultivated Archaea.</title>
        <authorList>
            <person name="Baker B.J."/>
            <person name="Comolli L.R."/>
            <person name="Dick G.J."/>
            <person name="Hauser L.J."/>
            <person name="Hyatt D."/>
            <person name="Dill B.D."/>
            <person name="Land M.L."/>
            <person name="Verberkmoes N.C."/>
            <person name="Hettich R.L."/>
            <person name="Banfield J.F."/>
        </authorList>
    </citation>
    <scope>NUCLEOTIDE SEQUENCE [LARGE SCALE GENOMIC DNA]</scope>
    <source>
        <strain evidence="1">ARMAN-2</strain>
    </source>
</reference>
<dbReference type="EMBL" id="GG697241">
    <property type="protein sequence ID" value="EET89570.1"/>
    <property type="molecule type" value="Genomic_DNA"/>
</dbReference>
<sequence length="93" mass="10754">MQQEKEGQKAPQAQKRFEGAPIVITLKLEGEAKGRLLEAAQSNNVMVDIQYSKNEDKFRIIISGDDEYMHELRESVLRSEADLKSKENRDLYR</sequence>
<evidence type="ECO:0000313" key="2">
    <source>
        <dbReference type="Proteomes" id="UP000332487"/>
    </source>
</evidence>